<keyword evidence="5" id="KW-0812">Transmembrane</keyword>
<feature type="domain" description="Flagellar M-ring C-terminal" evidence="10">
    <location>
        <begin position="186"/>
        <end position="274"/>
    </location>
</feature>
<dbReference type="InterPro" id="IPR013556">
    <property type="entry name" value="Flag_M-ring_C"/>
</dbReference>
<dbReference type="GO" id="GO:0009431">
    <property type="term" value="C:bacterial-type flagellum basal body, MS ring"/>
    <property type="evidence" value="ECO:0007669"/>
    <property type="project" value="InterPro"/>
</dbReference>
<evidence type="ECO:0000256" key="1">
    <source>
        <dbReference type="ARBA" id="ARBA00004117"/>
    </source>
</evidence>
<evidence type="ECO:0000256" key="2">
    <source>
        <dbReference type="ARBA" id="ARBA00004651"/>
    </source>
</evidence>
<dbReference type="GO" id="GO:0003774">
    <property type="term" value="F:cytoskeletal motor activity"/>
    <property type="evidence" value="ECO:0007669"/>
    <property type="project" value="InterPro"/>
</dbReference>
<evidence type="ECO:0000259" key="10">
    <source>
        <dbReference type="Pfam" id="PF08345"/>
    </source>
</evidence>
<evidence type="ECO:0000256" key="7">
    <source>
        <dbReference type="ARBA" id="ARBA00023136"/>
    </source>
</evidence>
<sequence length="391" mass="43334">EIFDDQQIAMTQFLQTMNLVRALQGELEKTLTSIDGVKEARVHLVIPEESLFTEHQNPTTASVVLTLSGGGTLRPTQIEAVTNLVSSSVEGLYRENVVIVNQEGILLSEEHDPLARAATKQFEMQRAVEHVLEKKVQSLMDEVIGTGRSKVRINVMLDFSQQTTEERIYQPPGGSQIVVSEETNEKSSAEQGTEENAVRNYEINRTLRNIIGTVGSIARLSMALTVDQTKVVIDPDTREITEVSRPQSEIDQLAALAMQAIGFDASRGDEKTVFPIIFDKTQEIQSREQAVSDERRDFWTGIAINVAKVLGILAALITLRFIIQAIGRGVGVEEEIEVLGEISGDIEDEEFERPETPHDIILSRVQQMVRERPEDAAKLIRTMLVGQGSGS</sequence>
<keyword evidence="7" id="KW-0472">Membrane</keyword>
<comment type="subcellular location">
    <subcellularLocation>
        <location evidence="1">Bacterial flagellum basal body</location>
    </subcellularLocation>
    <subcellularLocation>
        <location evidence="2">Cell membrane</location>
        <topology evidence="2">Multi-pass membrane protein</topology>
    </subcellularLocation>
</comment>
<dbReference type="GO" id="GO:0071973">
    <property type="term" value="P:bacterial-type flagellum-dependent cell motility"/>
    <property type="evidence" value="ECO:0007669"/>
    <property type="project" value="InterPro"/>
</dbReference>
<keyword evidence="4" id="KW-1003">Cell membrane</keyword>
<dbReference type="InterPro" id="IPR006182">
    <property type="entry name" value="FliF_N_dom"/>
</dbReference>
<evidence type="ECO:0000313" key="11">
    <source>
        <dbReference type="EMBL" id="SVB30248.1"/>
    </source>
</evidence>
<comment type="similarity">
    <text evidence="3">Belongs to the FliF family.</text>
</comment>
<dbReference type="InterPro" id="IPR043427">
    <property type="entry name" value="YscJ/FliF"/>
</dbReference>
<dbReference type="Gene3D" id="3.30.300.30">
    <property type="match status" value="1"/>
</dbReference>
<evidence type="ECO:0000256" key="4">
    <source>
        <dbReference type="ARBA" id="ARBA00022475"/>
    </source>
</evidence>
<organism evidence="11">
    <name type="scientific">marine metagenome</name>
    <dbReference type="NCBI Taxonomy" id="408172"/>
    <lineage>
        <taxon>unclassified sequences</taxon>
        <taxon>metagenomes</taxon>
        <taxon>ecological metagenomes</taxon>
    </lineage>
</organism>
<protein>
    <recommendedName>
        <fullName evidence="12">Flagellar M-ring protein FliF</fullName>
    </recommendedName>
</protein>
<dbReference type="PANTHER" id="PTHR30046:SF0">
    <property type="entry name" value="FLAGELLAR M-RING PROTEIN"/>
    <property type="match status" value="1"/>
</dbReference>
<reference evidence="11" key="1">
    <citation type="submission" date="2018-05" db="EMBL/GenBank/DDBJ databases">
        <authorList>
            <person name="Lanie J.A."/>
            <person name="Ng W.-L."/>
            <person name="Kazmierczak K.M."/>
            <person name="Andrzejewski T.M."/>
            <person name="Davidsen T.M."/>
            <person name="Wayne K.J."/>
            <person name="Tettelin H."/>
            <person name="Glass J.I."/>
            <person name="Rusch D."/>
            <person name="Podicherti R."/>
            <person name="Tsui H.-C.T."/>
            <person name="Winkler M.E."/>
        </authorList>
    </citation>
    <scope>NUCLEOTIDE SEQUENCE</scope>
</reference>
<dbReference type="Pfam" id="PF08345">
    <property type="entry name" value="YscJ_FliF_C"/>
    <property type="match status" value="1"/>
</dbReference>
<evidence type="ECO:0000259" key="9">
    <source>
        <dbReference type="Pfam" id="PF01514"/>
    </source>
</evidence>
<dbReference type="AlphaFoldDB" id="A0A382CVT0"/>
<feature type="non-terminal residue" evidence="11">
    <location>
        <position position="1"/>
    </location>
</feature>
<dbReference type="InterPro" id="IPR000067">
    <property type="entry name" value="FlgMring_FliF"/>
</dbReference>
<gene>
    <name evidence="11" type="ORF">METZ01_LOCUS183102</name>
</gene>
<evidence type="ECO:0000256" key="6">
    <source>
        <dbReference type="ARBA" id="ARBA00022989"/>
    </source>
</evidence>
<evidence type="ECO:0000256" key="3">
    <source>
        <dbReference type="ARBA" id="ARBA00007971"/>
    </source>
</evidence>
<evidence type="ECO:0000256" key="8">
    <source>
        <dbReference type="ARBA" id="ARBA00023143"/>
    </source>
</evidence>
<name>A0A382CVT0_9ZZZZ</name>
<keyword evidence="6" id="KW-1133">Transmembrane helix</keyword>
<accession>A0A382CVT0</accession>
<evidence type="ECO:0008006" key="12">
    <source>
        <dbReference type="Google" id="ProtNLM"/>
    </source>
</evidence>
<dbReference type="PANTHER" id="PTHR30046">
    <property type="entry name" value="FLAGELLAR M-RING PROTEIN"/>
    <property type="match status" value="1"/>
</dbReference>
<dbReference type="InterPro" id="IPR045851">
    <property type="entry name" value="AMP-bd_C_sf"/>
</dbReference>
<proteinExistence type="inferred from homology"/>
<dbReference type="Pfam" id="PF01514">
    <property type="entry name" value="YscJ_FliF"/>
    <property type="match status" value="1"/>
</dbReference>
<evidence type="ECO:0000256" key="5">
    <source>
        <dbReference type="ARBA" id="ARBA00022692"/>
    </source>
</evidence>
<dbReference type="EMBL" id="UINC01036378">
    <property type="protein sequence ID" value="SVB30248.1"/>
    <property type="molecule type" value="Genomic_DNA"/>
</dbReference>
<dbReference type="PRINTS" id="PR01009">
    <property type="entry name" value="FLGMRINGFLIF"/>
</dbReference>
<dbReference type="GO" id="GO:0005886">
    <property type="term" value="C:plasma membrane"/>
    <property type="evidence" value="ECO:0007669"/>
    <property type="project" value="UniProtKB-SubCell"/>
</dbReference>
<feature type="domain" description="Flagellar M-ring N-terminal" evidence="9">
    <location>
        <begin position="1"/>
        <end position="108"/>
    </location>
</feature>
<keyword evidence="8" id="KW-0975">Bacterial flagellum</keyword>
<dbReference type="NCBIfam" id="TIGR00206">
    <property type="entry name" value="fliF"/>
    <property type="match status" value="1"/>
</dbReference>